<keyword evidence="2" id="KW-1185">Reference proteome</keyword>
<comment type="caution">
    <text evidence="1">The sequence shown here is derived from an EMBL/GenBank/DDBJ whole genome shotgun (WGS) entry which is preliminary data.</text>
</comment>
<evidence type="ECO:0000313" key="1">
    <source>
        <dbReference type="EMBL" id="MFC3031567.1"/>
    </source>
</evidence>
<protein>
    <submittedName>
        <fullName evidence="1">Uncharacterized protein</fullName>
    </submittedName>
</protein>
<gene>
    <name evidence="1" type="ORF">ACFOEE_03395</name>
</gene>
<dbReference type="InterPro" id="IPR029068">
    <property type="entry name" value="Glyas_Bleomycin-R_OHBP_Dase"/>
</dbReference>
<dbReference type="Proteomes" id="UP001595453">
    <property type="component" value="Unassembled WGS sequence"/>
</dbReference>
<accession>A0ABV7CG25</accession>
<dbReference type="Gene3D" id="3.10.180.10">
    <property type="entry name" value="2,3-Dihydroxybiphenyl 1,2-Dioxygenase, domain 1"/>
    <property type="match status" value="1"/>
</dbReference>
<evidence type="ECO:0000313" key="2">
    <source>
        <dbReference type="Proteomes" id="UP001595453"/>
    </source>
</evidence>
<dbReference type="RefSeq" id="WP_377120920.1">
    <property type="nucleotide sequence ID" value="NZ_JBHRSD010000006.1"/>
</dbReference>
<sequence length="46" mass="5245">MSCENRTEVDVFNHFAHDQGGVADVLPKQDHGFIYNRNLAYLDGHI</sequence>
<name>A0ABV7CG25_9GAMM</name>
<organism evidence="1 2">
    <name type="scientific">Pseudoalteromonas fenneropenaei</name>
    <dbReference type="NCBI Taxonomy" id="1737459"/>
    <lineage>
        <taxon>Bacteria</taxon>
        <taxon>Pseudomonadati</taxon>
        <taxon>Pseudomonadota</taxon>
        <taxon>Gammaproteobacteria</taxon>
        <taxon>Alteromonadales</taxon>
        <taxon>Pseudoalteromonadaceae</taxon>
        <taxon>Pseudoalteromonas</taxon>
    </lineage>
</organism>
<proteinExistence type="predicted"/>
<dbReference type="EMBL" id="JBHRSD010000006">
    <property type="protein sequence ID" value="MFC3031567.1"/>
    <property type="molecule type" value="Genomic_DNA"/>
</dbReference>
<reference evidence="2" key="1">
    <citation type="journal article" date="2019" name="Int. J. Syst. Evol. Microbiol.">
        <title>The Global Catalogue of Microorganisms (GCM) 10K type strain sequencing project: providing services to taxonomists for standard genome sequencing and annotation.</title>
        <authorList>
            <consortium name="The Broad Institute Genomics Platform"/>
            <consortium name="The Broad Institute Genome Sequencing Center for Infectious Disease"/>
            <person name="Wu L."/>
            <person name="Ma J."/>
        </authorList>
    </citation>
    <scope>NUCLEOTIDE SEQUENCE [LARGE SCALE GENOMIC DNA]</scope>
    <source>
        <strain evidence="2">KCTC 42730</strain>
    </source>
</reference>